<dbReference type="InParanoid" id="G5A5M0"/>
<proteinExistence type="predicted"/>
<dbReference type="RefSeq" id="XP_009535258.1">
    <property type="nucleotide sequence ID" value="XM_009536963.1"/>
</dbReference>
<name>G5A5M0_PHYSP</name>
<keyword evidence="2" id="KW-1185">Reference proteome</keyword>
<protein>
    <submittedName>
        <fullName evidence="1">Uncharacterized protein</fullName>
    </submittedName>
</protein>
<gene>
    <name evidence="1" type="ORF">PHYSODRAFT_432977</name>
</gene>
<dbReference type="Proteomes" id="UP000002640">
    <property type="component" value="Unassembled WGS sequence"/>
</dbReference>
<dbReference type="AlphaFoldDB" id="G5A5M0"/>
<dbReference type="EMBL" id="JH159160">
    <property type="protein sequence ID" value="EGZ08625.1"/>
    <property type="molecule type" value="Genomic_DNA"/>
</dbReference>
<feature type="non-terminal residue" evidence="1">
    <location>
        <position position="166"/>
    </location>
</feature>
<organism evidence="1 2">
    <name type="scientific">Phytophthora sojae (strain P6497)</name>
    <name type="common">Soybean stem and root rot agent</name>
    <name type="synonym">Phytophthora megasperma f. sp. glycines</name>
    <dbReference type="NCBI Taxonomy" id="1094619"/>
    <lineage>
        <taxon>Eukaryota</taxon>
        <taxon>Sar</taxon>
        <taxon>Stramenopiles</taxon>
        <taxon>Oomycota</taxon>
        <taxon>Peronosporomycetes</taxon>
        <taxon>Peronosporales</taxon>
        <taxon>Peronosporaceae</taxon>
        <taxon>Phytophthora</taxon>
    </lineage>
</organism>
<dbReference type="KEGG" id="psoj:PHYSODRAFT_432977"/>
<evidence type="ECO:0000313" key="1">
    <source>
        <dbReference type="EMBL" id="EGZ08625.1"/>
    </source>
</evidence>
<dbReference type="GeneID" id="20652348"/>
<evidence type="ECO:0000313" key="2">
    <source>
        <dbReference type="Proteomes" id="UP000002640"/>
    </source>
</evidence>
<sequence>MEDMLGVKERVWLLKQSPRDDPGIFEQLSQDASALYRRIDTLFATKDMDALPFTGHTREANLDKVNGAYYEVQQKRVVPFRLHDTDNAVWQCLVSLGLTNQRAVGGPNVRFNSHPDPSKTEEDALQNTFSVVISGVGELVGTHNWKVVRRHKDDKRVAFICRILTE</sequence>
<reference evidence="1 2" key="1">
    <citation type="journal article" date="2006" name="Science">
        <title>Phytophthora genome sequences uncover evolutionary origins and mechanisms of pathogenesis.</title>
        <authorList>
            <person name="Tyler B.M."/>
            <person name="Tripathy S."/>
            <person name="Zhang X."/>
            <person name="Dehal P."/>
            <person name="Jiang R.H."/>
            <person name="Aerts A."/>
            <person name="Arredondo F.D."/>
            <person name="Baxter L."/>
            <person name="Bensasson D."/>
            <person name="Beynon J.L."/>
            <person name="Chapman J."/>
            <person name="Damasceno C.M."/>
            <person name="Dorrance A.E."/>
            <person name="Dou D."/>
            <person name="Dickerman A.W."/>
            <person name="Dubchak I.L."/>
            <person name="Garbelotto M."/>
            <person name="Gijzen M."/>
            <person name="Gordon S.G."/>
            <person name="Govers F."/>
            <person name="Grunwald N.J."/>
            <person name="Huang W."/>
            <person name="Ivors K.L."/>
            <person name="Jones R.W."/>
            <person name="Kamoun S."/>
            <person name="Krampis K."/>
            <person name="Lamour K.H."/>
            <person name="Lee M.K."/>
            <person name="McDonald W.H."/>
            <person name="Medina M."/>
            <person name="Meijer H.J."/>
            <person name="Nordberg E.K."/>
            <person name="Maclean D.J."/>
            <person name="Ospina-Giraldo M.D."/>
            <person name="Morris P.F."/>
            <person name="Phuntumart V."/>
            <person name="Putnam N.H."/>
            <person name="Rash S."/>
            <person name="Rose J.K."/>
            <person name="Sakihama Y."/>
            <person name="Salamov A.A."/>
            <person name="Savidor A."/>
            <person name="Scheuring C.F."/>
            <person name="Smith B.M."/>
            <person name="Sobral B.W."/>
            <person name="Terry A."/>
            <person name="Torto-Alalibo T.A."/>
            <person name="Win J."/>
            <person name="Xu Z."/>
            <person name="Zhang H."/>
            <person name="Grigoriev I.V."/>
            <person name="Rokhsar D.S."/>
            <person name="Boore J.L."/>
        </authorList>
    </citation>
    <scope>NUCLEOTIDE SEQUENCE [LARGE SCALE GENOMIC DNA]</scope>
    <source>
        <strain evidence="1 2">P6497</strain>
    </source>
</reference>
<accession>G5A5M0</accession>